<dbReference type="GO" id="GO:0005548">
    <property type="term" value="F:phospholipid transporter activity"/>
    <property type="evidence" value="ECO:0007669"/>
    <property type="project" value="TreeGrafter"/>
</dbReference>
<dbReference type="InterPro" id="IPR002645">
    <property type="entry name" value="STAS_dom"/>
</dbReference>
<dbReference type="PANTHER" id="PTHR30188">
    <property type="entry name" value="ABC TRANSPORTER PERMEASE PROTEIN-RELATED"/>
    <property type="match status" value="1"/>
</dbReference>
<dbReference type="EMBL" id="JAESVN010000003">
    <property type="protein sequence ID" value="MBL4917528.1"/>
    <property type="molecule type" value="Genomic_DNA"/>
</dbReference>
<reference evidence="5" key="1">
    <citation type="submission" date="2021-01" db="EMBL/GenBank/DDBJ databases">
        <title>Tabrizicola alba sp. nov. a motile alkaliphilic bacterium isolated from a soda lake.</title>
        <authorList>
            <person name="Szuroczki S."/>
            <person name="Abbaszade G."/>
            <person name="Schumann P."/>
            <person name="Toth E."/>
        </authorList>
    </citation>
    <scope>NUCLEOTIDE SEQUENCE</scope>
    <source>
        <strain evidence="5">DMG-N-6</strain>
    </source>
</reference>
<dbReference type="Pfam" id="PF13466">
    <property type="entry name" value="STAS_2"/>
    <property type="match status" value="1"/>
</dbReference>
<dbReference type="InterPro" id="IPR003453">
    <property type="entry name" value="ABC_MlaE_roteobac"/>
</dbReference>
<gene>
    <name evidence="5" type="ORF">JL811_09870</name>
</gene>
<feature type="transmembrane region" description="Helical" evidence="3">
    <location>
        <begin position="200"/>
        <end position="221"/>
    </location>
</feature>
<evidence type="ECO:0000313" key="6">
    <source>
        <dbReference type="Proteomes" id="UP000648908"/>
    </source>
</evidence>
<proteinExistence type="predicted"/>
<feature type="transmembrane region" description="Helical" evidence="3">
    <location>
        <begin position="293"/>
        <end position="324"/>
    </location>
</feature>
<dbReference type="InterPro" id="IPR036513">
    <property type="entry name" value="STAS_dom_sf"/>
</dbReference>
<dbReference type="Proteomes" id="UP000648908">
    <property type="component" value="Unassembled WGS sequence"/>
</dbReference>
<dbReference type="Gene3D" id="3.30.750.24">
    <property type="entry name" value="STAS domain"/>
    <property type="match status" value="1"/>
</dbReference>
<feature type="transmembrane region" description="Helical" evidence="3">
    <location>
        <begin position="344"/>
        <end position="364"/>
    </location>
</feature>
<dbReference type="GO" id="GO:0043190">
    <property type="term" value="C:ATP-binding cassette (ABC) transporter complex"/>
    <property type="evidence" value="ECO:0007669"/>
    <property type="project" value="InterPro"/>
</dbReference>
<feature type="transmembrane region" description="Helical" evidence="3">
    <location>
        <begin position="156"/>
        <end position="179"/>
    </location>
</feature>
<dbReference type="PANTHER" id="PTHR30188:SF3">
    <property type="entry name" value="ABC TRANSPORTER PERMEASE"/>
    <property type="match status" value="1"/>
</dbReference>
<sequence length="410" mass="43367">MVQQTPQARAGGPLAPHRHHGNQRYHFPWITNPLTDNPAPAKIEVLEEDAVTRLRLSGRFALADLTALNSRLTAATGQKPVEVDLTGVTRLDTGAAWAIAEAELRAKAAGQTLTLTGGNPDTLSLIETVRKALPKPDADEVKARSLADRMEGLGRAIMGALAFLADLVAYLGLFLARLARSLRHPSEFRLTALVHHCQEVGLKAVPIVALMAFLIGVVLAFQGSTQLRQFGAEVFVVDLIAVSILRELGILLTAIIVAGRTASAFTAAIGSMKMREEIDAMRTLGIDPATALIVPRVLALFLMLPILGLIANAAGLIGGAIMSWVELGISPAMFRSRLIEGTDISHLIVGMVKAPVFAIIIGVVGCQAGMKVGNNAESLGQKTSAAVVTAIFSVIVADAMFSIFFAQVGL</sequence>
<keyword evidence="3" id="KW-1133">Transmembrane helix</keyword>
<keyword evidence="3" id="KW-0812">Transmembrane</keyword>
<dbReference type="NCBIfam" id="TIGR00056">
    <property type="entry name" value="MlaE family lipid ABC transporter permease subunit"/>
    <property type="match status" value="1"/>
</dbReference>
<evidence type="ECO:0000256" key="1">
    <source>
        <dbReference type="ARBA" id="ARBA00003787"/>
    </source>
</evidence>
<evidence type="ECO:0000256" key="2">
    <source>
        <dbReference type="SAM" id="MobiDB-lite"/>
    </source>
</evidence>
<organism evidence="5 6">
    <name type="scientific">Szabonella alba</name>
    <dbReference type="NCBI Taxonomy" id="2804194"/>
    <lineage>
        <taxon>Bacteria</taxon>
        <taxon>Pseudomonadati</taxon>
        <taxon>Pseudomonadota</taxon>
        <taxon>Alphaproteobacteria</taxon>
        <taxon>Rhodobacterales</taxon>
        <taxon>Paracoccaceae</taxon>
        <taxon>Szabonella</taxon>
    </lineage>
</organism>
<feature type="transmembrane region" description="Helical" evidence="3">
    <location>
        <begin position="385"/>
        <end position="406"/>
    </location>
</feature>
<feature type="transmembrane region" description="Helical" evidence="3">
    <location>
        <begin position="248"/>
        <end position="272"/>
    </location>
</feature>
<protein>
    <submittedName>
        <fullName evidence="5">MlaE family lipid ABC transporter permease subunit</fullName>
    </submittedName>
</protein>
<name>A0A8K0V8X9_9RHOB</name>
<evidence type="ECO:0000313" key="5">
    <source>
        <dbReference type="EMBL" id="MBL4917528.1"/>
    </source>
</evidence>
<accession>A0A8K0V8X9</accession>
<dbReference type="SUPFAM" id="SSF52091">
    <property type="entry name" value="SpoIIaa-like"/>
    <property type="match status" value="1"/>
</dbReference>
<evidence type="ECO:0000256" key="3">
    <source>
        <dbReference type="SAM" id="Phobius"/>
    </source>
</evidence>
<feature type="region of interest" description="Disordered" evidence="2">
    <location>
        <begin position="1"/>
        <end position="27"/>
    </location>
</feature>
<dbReference type="CDD" id="cd07043">
    <property type="entry name" value="STAS_anti-anti-sigma_factors"/>
    <property type="match status" value="1"/>
</dbReference>
<evidence type="ECO:0000259" key="4">
    <source>
        <dbReference type="PROSITE" id="PS50801"/>
    </source>
</evidence>
<comment type="function">
    <text evidence="1">Could be part of an ABC transporter complex.</text>
</comment>
<dbReference type="Pfam" id="PF02405">
    <property type="entry name" value="MlaE"/>
    <property type="match status" value="1"/>
</dbReference>
<comment type="caution">
    <text evidence="5">The sequence shown here is derived from an EMBL/GenBank/DDBJ whole genome shotgun (WGS) entry which is preliminary data.</text>
</comment>
<dbReference type="InterPro" id="IPR058548">
    <property type="entry name" value="MlaB-like_STAS"/>
</dbReference>
<keyword evidence="6" id="KW-1185">Reference proteome</keyword>
<dbReference type="PROSITE" id="PS50801">
    <property type="entry name" value="STAS"/>
    <property type="match status" value="1"/>
</dbReference>
<dbReference type="AlphaFoldDB" id="A0A8K0V8X9"/>
<keyword evidence="3" id="KW-0472">Membrane</keyword>
<feature type="domain" description="STAS" evidence="4">
    <location>
        <begin position="41"/>
        <end position="160"/>
    </location>
</feature>
<dbReference type="InterPro" id="IPR030802">
    <property type="entry name" value="Permease_MalE"/>
</dbReference>